<evidence type="ECO:0000259" key="5">
    <source>
        <dbReference type="Pfam" id="PF16528"/>
    </source>
</evidence>
<accession>A0ABR4QT45</accession>
<dbReference type="Gene3D" id="2.30.29.30">
    <property type="entry name" value="Pleckstrin-homology domain (PH domain)/Phosphotyrosine-binding domain (PTB)"/>
    <property type="match status" value="1"/>
</dbReference>
<reference evidence="6 7" key="1">
    <citation type="journal article" date="2022" name="Front. Cell. Infect. Microbiol.">
        <title>The Genomes of Two Strains of Taenia crassiceps the Animal Model for the Study of Human Cysticercosis.</title>
        <authorList>
            <person name="Bobes R.J."/>
            <person name="Estrada K."/>
            <person name="Rios-Valencia D.G."/>
            <person name="Calderon-Gallegos A."/>
            <person name="de la Torre P."/>
            <person name="Carrero J.C."/>
            <person name="Sanchez-Flores A."/>
            <person name="Laclette J.P."/>
        </authorList>
    </citation>
    <scope>NUCLEOTIDE SEQUENCE [LARGE SCALE GENOMIC DNA]</scope>
    <source>
        <strain evidence="6">WFUcys</strain>
    </source>
</reference>
<comment type="caution">
    <text evidence="6">The sequence shown here is derived from an EMBL/GenBank/DDBJ whole genome shotgun (WGS) entry which is preliminary data.</text>
</comment>
<organism evidence="6 7">
    <name type="scientific">Taenia crassiceps</name>
    <dbReference type="NCBI Taxonomy" id="6207"/>
    <lineage>
        <taxon>Eukaryota</taxon>
        <taxon>Metazoa</taxon>
        <taxon>Spiralia</taxon>
        <taxon>Lophotrochozoa</taxon>
        <taxon>Platyhelminthes</taxon>
        <taxon>Cestoda</taxon>
        <taxon>Eucestoda</taxon>
        <taxon>Cyclophyllidea</taxon>
        <taxon>Taeniidae</taxon>
        <taxon>Taenia</taxon>
    </lineage>
</organism>
<dbReference type="InterPro" id="IPR011993">
    <property type="entry name" value="PH-like_dom_sf"/>
</dbReference>
<dbReference type="EMBL" id="JAKROA010000001">
    <property type="protein sequence ID" value="KAL5112936.1"/>
    <property type="molecule type" value="Genomic_DNA"/>
</dbReference>
<dbReference type="InterPro" id="IPR042561">
    <property type="entry name" value="Exo84_C_1"/>
</dbReference>
<keyword evidence="4" id="KW-0653">Protein transport</keyword>
<evidence type="ECO:0000256" key="3">
    <source>
        <dbReference type="ARBA" id="ARBA00022483"/>
    </source>
</evidence>
<evidence type="ECO:0000256" key="4">
    <source>
        <dbReference type="ARBA" id="ARBA00022927"/>
    </source>
</evidence>
<protein>
    <submittedName>
        <fullName evidence="6">Exocyst complex component 8</fullName>
    </submittedName>
</protein>
<dbReference type="InterPro" id="IPR032403">
    <property type="entry name" value="Exo84_C"/>
</dbReference>
<dbReference type="PANTHER" id="PTHR21426:SF12">
    <property type="entry name" value="EXOCYST COMPLEX COMPONENT 8"/>
    <property type="match status" value="1"/>
</dbReference>
<feature type="domain" description="Exocyst component Exo84 C-terminal" evidence="5">
    <location>
        <begin position="386"/>
        <end position="611"/>
    </location>
</feature>
<evidence type="ECO:0000256" key="2">
    <source>
        <dbReference type="ARBA" id="ARBA00022448"/>
    </source>
</evidence>
<keyword evidence="3" id="KW-0268">Exocytosis</keyword>
<evidence type="ECO:0000313" key="6">
    <source>
        <dbReference type="EMBL" id="KAL5112936.1"/>
    </source>
</evidence>
<dbReference type="Pfam" id="PF08700">
    <property type="entry name" value="VPS51_Exo84_N"/>
    <property type="match status" value="1"/>
</dbReference>
<sequence>MASIEPNTLAGLRRVFNKPDLDVNKFVSNISKNGGAEIIQTITDLNRMTDEASAQMKKAIFNNFKLFIDASKAVTVIAAMMHQLDHQLVEQKRLCSALAEKSLFREGKQSSDESKRLSKMDSGISSLLNSVDGVSNLVKDSARQLLFDTDAIEVNPTTYTKQGYIHLFVLSDYILVAKKQYDSYEMRRFKKQALYEIENVVVVDVKTTELPKAGLNLVQLLVFPDSHVFQMESIKVKRALISTIDEAKRLHLTCVGADEADANNQGEVMANGGGSASTFFCGPDTDTPRSLAILDTSPEVDTLCFEALAGTVPEIADFIRRERPLTGTTNTGRVNPDTTVASPPITIQNWTNLTDLGESVDYDPLAFHRDSFAGSVPFSAAGEDAWLWETPEDVDVAVAIRDFANAARLIARARRRLAQLLPSDAPLDHQHPQQTQVSAAAIGLTKLRDRIEARATNLSTVLQEELTRAADRHINLACMGSIDANQSVHVAVIHLSELGKTVLALHLFLSYRSGVIGSSLLRGVRQEGNQLVYLNRLSFVFHRGLVESVAEWNQLIDQLRKQPEFVGLDDVVTSKLCSWILEETVRFCNQLKVILIDSRSISFYAMACASERIHAHAKKTTELIGVDVRSTVDNCLLKSWQRAVEEQGRVYKDAVKHRASKENWQPTGNSDANIKTMTEAGFPEAKQSLEGGRGALASFTTQTTRSLSQFSHACARFDCMELHECFATTLASMLQCDLDVYSRSLSAAKTPEESKLITANLQFFACKVIPKIAAKINCADHPAVTAVIKDSKKLLRGDQQ</sequence>
<name>A0ABR4QT45_9CEST</name>
<dbReference type="Pfam" id="PF16528">
    <property type="entry name" value="Exo84_C"/>
    <property type="match status" value="1"/>
</dbReference>
<keyword evidence="7" id="KW-1185">Reference proteome</keyword>
<dbReference type="Gene3D" id="1.20.58.1210">
    <property type="entry name" value="Exo84p, N-terminal helical domain"/>
    <property type="match status" value="1"/>
</dbReference>
<dbReference type="InterPro" id="IPR016159">
    <property type="entry name" value="Cullin_repeat-like_dom_sf"/>
</dbReference>
<evidence type="ECO:0000256" key="1">
    <source>
        <dbReference type="ARBA" id="ARBA00007210"/>
    </source>
</evidence>
<gene>
    <name evidence="6" type="ORF">TcWFU_009464</name>
</gene>
<comment type="similarity">
    <text evidence="1">Belongs to the EXO84 family.</text>
</comment>
<dbReference type="Proteomes" id="UP001651158">
    <property type="component" value="Unassembled WGS sequence"/>
</dbReference>
<dbReference type="InterPro" id="IPR033961">
    <property type="entry name" value="Exo84"/>
</dbReference>
<dbReference type="SUPFAM" id="SSF74788">
    <property type="entry name" value="Cullin repeat-like"/>
    <property type="match status" value="1"/>
</dbReference>
<evidence type="ECO:0000313" key="7">
    <source>
        <dbReference type="Proteomes" id="UP001651158"/>
    </source>
</evidence>
<dbReference type="PANTHER" id="PTHR21426">
    <property type="entry name" value="EXOCYST COMPLEX COMPONENT 8"/>
    <property type="match status" value="1"/>
</dbReference>
<proteinExistence type="inferred from homology"/>
<keyword evidence="2" id="KW-0813">Transport</keyword>